<dbReference type="PANTHER" id="PTHR47723:SF19">
    <property type="entry name" value="POLYNUCLEOTIDYL TRANSFERASE, RIBONUCLEASE H-LIKE SUPERFAMILY PROTEIN"/>
    <property type="match status" value="1"/>
</dbReference>
<gene>
    <name evidence="3" type="ORF">F3Y22_tig00112256pilonHSYRG00003</name>
</gene>
<dbReference type="InterPro" id="IPR044730">
    <property type="entry name" value="RNase_H-like_dom_plant"/>
</dbReference>
<dbReference type="InterPro" id="IPR012337">
    <property type="entry name" value="RNaseH-like_sf"/>
</dbReference>
<dbReference type="EMBL" id="VEPZ02001535">
    <property type="protein sequence ID" value="KAE8669100.1"/>
    <property type="molecule type" value="Genomic_DNA"/>
</dbReference>
<name>A0A6A2XH42_HIBSY</name>
<dbReference type="PANTHER" id="PTHR47723">
    <property type="entry name" value="OS05G0353850 PROTEIN"/>
    <property type="match status" value="1"/>
</dbReference>
<accession>A0A6A2XH42</accession>
<dbReference type="InterPro" id="IPR002156">
    <property type="entry name" value="RNaseH_domain"/>
</dbReference>
<dbReference type="InterPro" id="IPR053151">
    <property type="entry name" value="RNase_H-like"/>
</dbReference>
<feature type="domain" description="RNase H type-1" evidence="2">
    <location>
        <begin position="468"/>
        <end position="590"/>
    </location>
</feature>
<dbReference type="Gene3D" id="3.30.420.10">
    <property type="entry name" value="Ribonuclease H-like superfamily/Ribonuclease H"/>
    <property type="match status" value="1"/>
</dbReference>
<protein>
    <recommendedName>
        <fullName evidence="2">RNase H type-1 domain-containing protein</fullName>
    </recommendedName>
</protein>
<keyword evidence="4" id="KW-1185">Reference proteome</keyword>
<proteinExistence type="predicted"/>
<dbReference type="GO" id="GO:0003676">
    <property type="term" value="F:nucleic acid binding"/>
    <property type="evidence" value="ECO:0007669"/>
    <property type="project" value="InterPro"/>
</dbReference>
<dbReference type="SUPFAM" id="SSF53098">
    <property type="entry name" value="Ribonuclease H-like"/>
    <property type="match status" value="1"/>
</dbReference>
<feature type="region of interest" description="Disordered" evidence="1">
    <location>
        <begin position="1"/>
        <end position="23"/>
    </location>
</feature>
<dbReference type="GO" id="GO:0004523">
    <property type="term" value="F:RNA-DNA hybrid ribonuclease activity"/>
    <property type="evidence" value="ECO:0007669"/>
    <property type="project" value="InterPro"/>
</dbReference>
<dbReference type="AlphaFoldDB" id="A0A6A2XH42"/>
<reference evidence="3" key="1">
    <citation type="submission" date="2019-09" db="EMBL/GenBank/DDBJ databases">
        <title>Draft genome information of white flower Hibiscus syriacus.</title>
        <authorList>
            <person name="Kim Y.-M."/>
        </authorList>
    </citation>
    <scope>NUCLEOTIDE SEQUENCE [LARGE SCALE GENOMIC DNA]</scope>
    <source>
        <strain evidence="3">YM2019G1</strain>
    </source>
</reference>
<evidence type="ECO:0000313" key="3">
    <source>
        <dbReference type="EMBL" id="KAE8669100.1"/>
    </source>
</evidence>
<dbReference type="Pfam" id="PF13456">
    <property type="entry name" value="RVT_3"/>
    <property type="match status" value="1"/>
</dbReference>
<evidence type="ECO:0000256" key="1">
    <source>
        <dbReference type="SAM" id="MobiDB-lite"/>
    </source>
</evidence>
<comment type="caution">
    <text evidence="3">The sequence shown here is derived from an EMBL/GenBank/DDBJ whole genome shotgun (WGS) entry which is preliminary data.</text>
</comment>
<organism evidence="3 4">
    <name type="scientific">Hibiscus syriacus</name>
    <name type="common">Rose of Sharon</name>
    <dbReference type="NCBI Taxonomy" id="106335"/>
    <lineage>
        <taxon>Eukaryota</taxon>
        <taxon>Viridiplantae</taxon>
        <taxon>Streptophyta</taxon>
        <taxon>Embryophyta</taxon>
        <taxon>Tracheophyta</taxon>
        <taxon>Spermatophyta</taxon>
        <taxon>Magnoliopsida</taxon>
        <taxon>eudicotyledons</taxon>
        <taxon>Gunneridae</taxon>
        <taxon>Pentapetalae</taxon>
        <taxon>rosids</taxon>
        <taxon>malvids</taxon>
        <taxon>Malvales</taxon>
        <taxon>Malvaceae</taxon>
        <taxon>Malvoideae</taxon>
        <taxon>Hibiscus</taxon>
    </lineage>
</organism>
<dbReference type="CDD" id="cd06222">
    <property type="entry name" value="RNase_H_like"/>
    <property type="match status" value="1"/>
</dbReference>
<dbReference type="Proteomes" id="UP000436088">
    <property type="component" value="Unassembled WGS sequence"/>
</dbReference>
<evidence type="ECO:0000313" key="4">
    <source>
        <dbReference type="Proteomes" id="UP000436088"/>
    </source>
</evidence>
<dbReference type="InterPro" id="IPR036397">
    <property type="entry name" value="RNaseH_sf"/>
</dbReference>
<sequence length="1083" mass="123905">MGTPLRQPLISTHSTPLDRELNNEPTPYAVAPTNKLCHPLSDDTIFPTNTKARAWVRCGVGVGCCGAGHEHQLGWWFVQDGYLGLPLGQRSNSKLMWQPIPARLEGWQGKLLSFGGRLTLVRSVLSNLPPKEYGGLGFFDINLRNRSLLNKWSWRYGQEPNSLWRKVVDAKTNSASKGLLPSPLKCRKASWVWRNIAKPLSYPNDVFTGNLRIFALAIKKEGKVSDFGRKVNGNWEWSVVLRRQLFDWEEIPRILMSLKLFVSKYLLLERLRIDSGSLFGLVWLLQKWKHLCGKPPKIVFQSDLNYKSGVSLSKIRGDALCVGKAKKQWTICFGIVKYLGEYGRSGVSFGMSMFSSGKLEDLLILWVHVPVKSSLKPLWQLAFFGIVWTLWLVRNEVIFNNKKCETMNISDLVLMRIGLWAKSKWPNAILSINDFISYPLASSIKLKISNRPAAGSWVAPPQGKLKFNVDAAVQSYVGLTGIGGLFRDHNGMTLIRFSRVVDQVDSFGAELAAILEACQIFSSSRWAKNSVLIVDSDCLRMVSWIENPSTAPPPFVEMVANCNEFCVMRSWRVSFAHRERNLEAHELAQEGIRRSQPFLWVKANDGKESFSSFWCEVVVAPVILVFAAMGFSRPFAVKLSLCCLESNILRCEDEIDSERNLVDNQPSLHYEVELVRPFVVKLNLCCLEWHDILRRGVEIANETEKLFVDNQPSLRYEVELVRPFAVKLNLCCLESNILRCEVEFGSEIACRQSVAPSLRLFVVKLRLAPQLFVDSQPPLRCEVELVLSWVQYPSLREISISGCFSGILVLESSSSDLWSQILQMFKYDMHILFFDLRNAIPKKLSQERQNLVPKEIVSRGDEISSKENIFKDDASRENCLKGDKILFQEKLSQERRNSFQGKCFQCLCFKRNYLKRDEIHFKGNVFNVYVSRETVSRETKFCFKGNYLKRDKIHFKGNVSNVYVSRETVSMETEFCFKGNYLKRDKTHFKGNVFNVYVSRETVSREKKFCFKGNCLKRDKVCFKGNCLKRDNGEHDSLRREVEIVGGPFVVKLSQELDILRREVEIQLENANWIGSELSLELV</sequence>
<evidence type="ECO:0000259" key="2">
    <source>
        <dbReference type="Pfam" id="PF13456"/>
    </source>
</evidence>